<keyword evidence="3" id="KW-0408">Iron</keyword>
<dbReference type="PANTHER" id="PTHR30149">
    <property type="entry name" value="HYDROGENASE PROTEIN ASSEMBLY PROTEIN HYPD"/>
    <property type="match status" value="1"/>
</dbReference>
<dbReference type="PANTHER" id="PTHR30149:SF0">
    <property type="entry name" value="HYDROGENASE MATURATION FACTOR HYPD"/>
    <property type="match status" value="1"/>
</dbReference>
<evidence type="ECO:0000256" key="2">
    <source>
        <dbReference type="ARBA" id="ARBA00022723"/>
    </source>
</evidence>
<keyword evidence="5" id="KW-1185">Reference proteome</keyword>
<accession>A0A6I0F0X0</accession>
<keyword evidence="2" id="KW-0479">Metal-binding</keyword>
<dbReference type="Pfam" id="PF01924">
    <property type="entry name" value="HypD"/>
    <property type="match status" value="1"/>
</dbReference>
<dbReference type="GO" id="GO:0051539">
    <property type="term" value="F:4 iron, 4 sulfur cluster binding"/>
    <property type="evidence" value="ECO:0007669"/>
    <property type="project" value="TreeGrafter"/>
</dbReference>
<evidence type="ECO:0000256" key="3">
    <source>
        <dbReference type="ARBA" id="ARBA00023004"/>
    </source>
</evidence>
<dbReference type="InterPro" id="IPR002780">
    <property type="entry name" value="Hyd_form_HypD"/>
</dbReference>
<protein>
    <submittedName>
        <fullName evidence="4">Hydrogenase formation protein HypD</fullName>
    </submittedName>
</protein>
<dbReference type="Gene3D" id="6.10.20.100">
    <property type="match status" value="1"/>
</dbReference>
<reference evidence="4 5" key="1">
    <citation type="submission" date="2019-10" db="EMBL/GenBank/DDBJ databases">
        <title>Whole-genome sequence of the extremophile Heliorestis acidaminivorans DSM 24790.</title>
        <authorList>
            <person name="Kyndt J.A."/>
            <person name="Meyer T.E."/>
        </authorList>
    </citation>
    <scope>NUCLEOTIDE SEQUENCE [LARGE SCALE GENOMIC DNA]</scope>
    <source>
        <strain evidence="4 5">DSM 24790</strain>
    </source>
</reference>
<proteinExistence type="inferred from homology"/>
<organism evidence="4 5">
    <name type="scientific">Heliorestis acidaminivorans</name>
    <dbReference type="NCBI Taxonomy" id="553427"/>
    <lineage>
        <taxon>Bacteria</taxon>
        <taxon>Bacillati</taxon>
        <taxon>Bacillota</taxon>
        <taxon>Clostridia</taxon>
        <taxon>Eubacteriales</taxon>
        <taxon>Heliobacteriaceae</taxon>
        <taxon>Heliorestis</taxon>
    </lineage>
</organism>
<dbReference type="PIRSF" id="PIRSF005622">
    <property type="entry name" value="Hydrgn_mat_hypD"/>
    <property type="match status" value="1"/>
</dbReference>
<dbReference type="AlphaFoldDB" id="A0A6I0F0X0"/>
<dbReference type="OrthoDB" id="9770424at2"/>
<dbReference type="Gene3D" id="3.40.50.11740">
    <property type="entry name" value="HypD, alpha/beta domain 2"/>
    <property type="match status" value="2"/>
</dbReference>
<dbReference type="GO" id="GO:0005506">
    <property type="term" value="F:iron ion binding"/>
    <property type="evidence" value="ECO:0007669"/>
    <property type="project" value="TreeGrafter"/>
</dbReference>
<dbReference type="Proteomes" id="UP000468766">
    <property type="component" value="Unassembled WGS sequence"/>
</dbReference>
<gene>
    <name evidence="4" type="primary">hypD</name>
    <name evidence="4" type="ORF">F9B85_10835</name>
</gene>
<dbReference type="InterPro" id="IPR042243">
    <property type="entry name" value="HypD_1"/>
</dbReference>
<evidence type="ECO:0000256" key="1">
    <source>
        <dbReference type="ARBA" id="ARBA00007888"/>
    </source>
</evidence>
<dbReference type="InterPro" id="IPR042244">
    <property type="entry name" value="HypD_2_sf"/>
</dbReference>
<name>A0A6I0F0X0_9FIRM</name>
<comment type="caution">
    <text evidence="4">The sequence shown here is derived from an EMBL/GenBank/DDBJ whole genome shotgun (WGS) entry which is preliminary data.</text>
</comment>
<evidence type="ECO:0000313" key="5">
    <source>
        <dbReference type="Proteomes" id="UP000468766"/>
    </source>
</evidence>
<dbReference type="EMBL" id="WBXO01000009">
    <property type="protein sequence ID" value="KAB2951780.1"/>
    <property type="molecule type" value="Genomic_DNA"/>
</dbReference>
<comment type="similarity">
    <text evidence="1">Belongs to the HypD family.</text>
</comment>
<dbReference type="RefSeq" id="WP_151620811.1">
    <property type="nucleotide sequence ID" value="NZ_WBXO01000009.1"/>
</dbReference>
<evidence type="ECO:0000313" key="4">
    <source>
        <dbReference type="EMBL" id="KAB2951780.1"/>
    </source>
</evidence>
<dbReference type="GO" id="GO:0070025">
    <property type="term" value="F:carbon monoxide binding"/>
    <property type="evidence" value="ECO:0007669"/>
    <property type="project" value="TreeGrafter"/>
</dbReference>
<dbReference type="GO" id="GO:0051604">
    <property type="term" value="P:protein maturation"/>
    <property type="evidence" value="ECO:0007669"/>
    <property type="project" value="TreeGrafter"/>
</dbReference>
<sequence>MLSEQLKRFREPQLAKETIVKVKKSLQALQTYQGHKAIFMEFCGTHTAAFSRTGLRQELKEYVTLLSGPGCPVCVTSAQDVDRIIAFSQIPQAIIATFGDMVKVRGSEMTLQEAKACGSDVRIVYSSLEALEIARENRERPVIFIAVGFETTTPTAALTLTKAIEEGIDNLFLYSLHKATAPALKALLHSELTTTDKRSTNIDGIILPGHVAIITGRKCWDFVVQESKIQATISGFEALDLLLALEDLTQGIMNQHDQVGNAYGRAVSEAGNIVAQQAMEQIFELQGGDWRGLGSIPQSSYKLKKEYAAHDAEKAFTLPALPESKGSSCQCGDILKGIKTPLQCPLFAKSCDPVHPQGPCMVSHEGTCATYYKYERKL</sequence>
<dbReference type="NCBIfam" id="TIGR00075">
    <property type="entry name" value="hypD"/>
    <property type="match status" value="1"/>
</dbReference>